<protein>
    <submittedName>
        <fullName evidence="2">Uncharacterized protein</fullName>
    </submittedName>
</protein>
<keyword evidence="3" id="KW-1185">Reference proteome</keyword>
<evidence type="ECO:0000313" key="2">
    <source>
        <dbReference type="EMBL" id="KDS93517.1"/>
    </source>
</evidence>
<dbReference type="Proteomes" id="UP000030182">
    <property type="component" value="Unassembled WGS sequence"/>
</dbReference>
<evidence type="ECO:0000313" key="3">
    <source>
        <dbReference type="Proteomes" id="UP000030182"/>
    </source>
</evidence>
<proteinExistence type="predicted"/>
<feature type="region of interest" description="Disordered" evidence="1">
    <location>
        <begin position="74"/>
        <end position="108"/>
    </location>
</feature>
<dbReference type="EMBL" id="JDRS01000006">
    <property type="protein sequence ID" value="KDS93517.1"/>
    <property type="molecule type" value="Genomic_DNA"/>
</dbReference>
<name>A0ABR4SKH0_9MICO</name>
<gene>
    <name evidence="2" type="ORF">DHOM_05465</name>
</gene>
<comment type="caution">
    <text evidence="2">The sequence shown here is derived from an EMBL/GenBank/DDBJ whole genome shotgun (WGS) entry which is preliminary data.</text>
</comment>
<evidence type="ECO:0000256" key="1">
    <source>
        <dbReference type="SAM" id="MobiDB-lite"/>
    </source>
</evidence>
<organism evidence="2 3">
    <name type="scientific">Dermabacter hominis 1368</name>
    <dbReference type="NCBI Taxonomy" id="1450519"/>
    <lineage>
        <taxon>Bacteria</taxon>
        <taxon>Bacillati</taxon>
        <taxon>Actinomycetota</taxon>
        <taxon>Actinomycetes</taxon>
        <taxon>Micrococcales</taxon>
        <taxon>Dermabacteraceae</taxon>
        <taxon>Dermabacter</taxon>
    </lineage>
</organism>
<sequence length="162" mass="18345">MNHSTRPPRVGLWHGFHTKRPAASPRSAWARVPRRSHSLASSGFCHAERPLRCTRCRGDGAALREVRKTRVLASPHRRGSARYFRPSRSSTRPLFPGRPPHASTDRPVSACDRIPRWQPRGTRRAHLCRCTGERCGCPREASRRNRPVGRVRRPALVALVLT</sequence>
<reference evidence="2 3" key="1">
    <citation type="submission" date="2014-01" db="EMBL/GenBank/DDBJ databases">
        <title>Draft genome sequence of the multidrug-resistant clinical isolate Dermabacter hominis 1368.</title>
        <authorList>
            <person name="Albersmeier A."/>
            <person name="Bomholt C."/>
            <person name="Glaub A."/>
            <person name="Ruckert C."/>
            <person name="Soriano F."/>
            <person name="Fernandez-Natal I."/>
            <person name="Tauch A."/>
        </authorList>
    </citation>
    <scope>NUCLEOTIDE SEQUENCE [LARGE SCALE GENOMIC DNA]</scope>
    <source>
        <strain evidence="2 3">1368</strain>
    </source>
</reference>
<accession>A0ABR4SKH0</accession>